<dbReference type="PANTHER" id="PTHR44757">
    <property type="entry name" value="DIGUANYLATE CYCLASE DGCP"/>
    <property type="match status" value="1"/>
</dbReference>
<dbReference type="InterPro" id="IPR035919">
    <property type="entry name" value="EAL_sf"/>
</dbReference>
<sequence length="824" mass="93743">MKNNNIKFLIKKVPSKIWWLTFTCYFITILLEIIKLDGFAQIGIFWIIKVIPALSFAFHFGLRGSVIATCITVLFHTISNFNGLFSAENTFNRTLYFLEEIIIIAFCIISVGILAEQLKHRNNLLTASNKKLEMINNEAKKNYELYRSLIELIPEIIIIHRNGNILFINSTGAEILGPDKPENFIGQSLFNLIHPDSKDILSKRLQSINEKKCLDLNELKALSLKGNTVHIESTAISIDYYGQPATLSFARNISSTKQAYEELTNSEKRYRTLFEHASDAIYLFEMDKRGKPLQFIDVNNVACERFGYSREELLSMSPLDITSKSRLEKVDDTQQELLENTQIMFEGEYISKTGEKIPSEISASIITLGNKKVTFAISRDIRERKKAEEQIKHLAFHDSLTGLLNRSSFNSYLNKTIEEIHLTDEKIAVLFLDLDRFKITNDTLGHHIGDLLLVETARRLENCVSEKDIVARQGGDEFIILLHHTEQSILDTTSIHIVEELNKPFIIEGHEIFTSPSIGISIYPHDGKDSASLIKNADTAMYAVKTSGKNNYQYYSSEMNQKNKRKMLLESALRNALNHNELSIYYQPKINIHTKELTGVEALLRWNSTEHGTVSPTEFIPIAEESGLIIPIGEWVLKTACKQNKLWQDSGYVPINMSINLSARQFQQNNLIPVIKETLEETQLDSKYLNLEITETMAMININQSVTKLKQLKELGVSLSLDDFGTGYSSLNYLKKFPLDVLKIDKSFIHDIISDEQSTAIVKAIISVSKSLNLTVIAEGVETIEQLEILKSEKCDLAQGYYYSPPIPAYELEKMLTFTEELIK</sequence>
<organism evidence="5 6">
    <name type="scientific">Metabacillus fastidiosus</name>
    <dbReference type="NCBI Taxonomy" id="1458"/>
    <lineage>
        <taxon>Bacteria</taxon>
        <taxon>Bacillati</taxon>
        <taxon>Bacillota</taxon>
        <taxon>Bacilli</taxon>
        <taxon>Bacillales</taxon>
        <taxon>Bacillaceae</taxon>
        <taxon>Metabacillus</taxon>
    </lineage>
</organism>
<dbReference type="Gene3D" id="3.20.20.450">
    <property type="entry name" value="EAL domain"/>
    <property type="match status" value="1"/>
</dbReference>
<dbReference type="SMART" id="SM00052">
    <property type="entry name" value="EAL"/>
    <property type="match status" value="1"/>
</dbReference>
<dbReference type="SMART" id="SM00267">
    <property type="entry name" value="GGDEF"/>
    <property type="match status" value="1"/>
</dbReference>
<dbReference type="InterPro" id="IPR052155">
    <property type="entry name" value="Biofilm_reg_signaling"/>
</dbReference>
<name>A0ABU6P3M2_9BACI</name>
<evidence type="ECO:0000256" key="1">
    <source>
        <dbReference type="SAM" id="Phobius"/>
    </source>
</evidence>
<feature type="domain" description="PAS" evidence="2">
    <location>
        <begin position="142"/>
        <end position="212"/>
    </location>
</feature>
<feature type="domain" description="GGDEF" evidence="4">
    <location>
        <begin position="425"/>
        <end position="557"/>
    </location>
</feature>
<proteinExistence type="predicted"/>
<dbReference type="PANTHER" id="PTHR44757:SF2">
    <property type="entry name" value="BIOFILM ARCHITECTURE MAINTENANCE PROTEIN MBAA"/>
    <property type="match status" value="1"/>
</dbReference>
<dbReference type="Gene3D" id="3.30.70.270">
    <property type="match status" value="1"/>
</dbReference>
<dbReference type="InterPro" id="IPR000160">
    <property type="entry name" value="GGDEF_dom"/>
</dbReference>
<dbReference type="CDD" id="cd01949">
    <property type="entry name" value="GGDEF"/>
    <property type="match status" value="1"/>
</dbReference>
<feature type="transmembrane region" description="Helical" evidence="1">
    <location>
        <begin position="46"/>
        <end position="75"/>
    </location>
</feature>
<dbReference type="InterPro" id="IPR035965">
    <property type="entry name" value="PAS-like_dom_sf"/>
</dbReference>
<dbReference type="Pfam" id="PF00989">
    <property type="entry name" value="PAS"/>
    <property type="match status" value="1"/>
</dbReference>
<dbReference type="Pfam" id="PF00563">
    <property type="entry name" value="EAL"/>
    <property type="match status" value="1"/>
</dbReference>
<dbReference type="SUPFAM" id="SSF55785">
    <property type="entry name" value="PYP-like sensor domain (PAS domain)"/>
    <property type="match status" value="2"/>
</dbReference>
<dbReference type="InterPro" id="IPR043128">
    <property type="entry name" value="Rev_trsase/Diguanyl_cyclase"/>
</dbReference>
<dbReference type="InterPro" id="IPR013767">
    <property type="entry name" value="PAS_fold"/>
</dbReference>
<dbReference type="NCBIfam" id="TIGR00229">
    <property type="entry name" value="sensory_box"/>
    <property type="match status" value="2"/>
</dbReference>
<evidence type="ECO:0000313" key="5">
    <source>
        <dbReference type="EMBL" id="MED4403518.1"/>
    </source>
</evidence>
<dbReference type="PROSITE" id="PS50112">
    <property type="entry name" value="PAS"/>
    <property type="match status" value="2"/>
</dbReference>
<dbReference type="Gene3D" id="3.30.450.20">
    <property type="entry name" value="PAS domain"/>
    <property type="match status" value="2"/>
</dbReference>
<dbReference type="NCBIfam" id="TIGR00254">
    <property type="entry name" value="GGDEF"/>
    <property type="match status" value="1"/>
</dbReference>
<feature type="transmembrane region" description="Helical" evidence="1">
    <location>
        <begin position="95"/>
        <end position="115"/>
    </location>
</feature>
<dbReference type="SUPFAM" id="SSF55073">
    <property type="entry name" value="Nucleotide cyclase"/>
    <property type="match status" value="1"/>
</dbReference>
<keyword evidence="1" id="KW-1133">Transmembrane helix</keyword>
<reference evidence="5 6" key="1">
    <citation type="submission" date="2023-03" db="EMBL/GenBank/DDBJ databases">
        <title>Bacillus Genome Sequencing.</title>
        <authorList>
            <person name="Dunlap C."/>
        </authorList>
    </citation>
    <scope>NUCLEOTIDE SEQUENCE [LARGE SCALE GENOMIC DNA]</scope>
    <source>
        <strain evidence="5 6">NRS-1717</strain>
    </source>
</reference>
<keyword evidence="1" id="KW-0812">Transmembrane</keyword>
<dbReference type="InterPro" id="IPR029787">
    <property type="entry name" value="Nucleotide_cyclase"/>
</dbReference>
<dbReference type="EMBL" id="JARTFS010000017">
    <property type="protein sequence ID" value="MED4403518.1"/>
    <property type="molecule type" value="Genomic_DNA"/>
</dbReference>
<keyword evidence="1" id="KW-0472">Membrane</keyword>
<dbReference type="InterPro" id="IPR001633">
    <property type="entry name" value="EAL_dom"/>
</dbReference>
<evidence type="ECO:0000313" key="6">
    <source>
        <dbReference type="Proteomes" id="UP001342826"/>
    </source>
</evidence>
<feature type="domain" description="EAL" evidence="3">
    <location>
        <begin position="566"/>
        <end position="820"/>
    </location>
</feature>
<accession>A0ABU6P3M2</accession>
<keyword evidence="6" id="KW-1185">Reference proteome</keyword>
<dbReference type="Proteomes" id="UP001342826">
    <property type="component" value="Unassembled WGS sequence"/>
</dbReference>
<evidence type="ECO:0000259" key="4">
    <source>
        <dbReference type="PROSITE" id="PS50887"/>
    </source>
</evidence>
<dbReference type="CDD" id="cd00130">
    <property type="entry name" value="PAS"/>
    <property type="match status" value="2"/>
</dbReference>
<evidence type="ECO:0000259" key="3">
    <source>
        <dbReference type="PROSITE" id="PS50883"/>
    </source>
</evidence>
<dbReference type="PROSITE" id="PS50883">
    <property type="entry name" value="EAL"/>
    <property type="match status" value="1"/>
</dbReference>
<dbReference type="RefSeq" id="WP_328015776.1">
    <property type="nucleotide sequence ID" value="NZ_JARTFS010000017.1"/>
</dbReference>
<comment type="caution">
    <text evidence="5">The sequence shown here is derived from an EMBL/GenBank/DDBJ whole genome shotgun (WGS) entry which is preliminary data.</text>
</comment>
<dbReference type="Pfam" id="PF13426">
    <property type="entry name" value="PAS_9"/>
    <property type="match status" value="1"/>
</dbReference>
<dbReference type="PROSITE" id="PS50887">
    <property type="entry name" value="GGDEF"/>
    <property type="match status" value="1"/>
</dbReference>
<protein>
    <submittedName>
        <fullName evidence="5">EAL domain-containing protein</fullName>
    </submittedName>
</protein>
<feature type="transmembrane region" description="Helical" evidence="1">
    <location>
        <begin position="17"/>
        <end position="34"/>
    </location>
</feature>
<dbReference type="InterPro" id="IPR000014">
    <property type="entry name" value="PAS"/>
</dbReference>
<gene>
    <name evidence="5" type="ORF">P9271_19605</name>
</gene>
<dbReference type="CDD" id="cd01948">
    <property type="entry name" value="EAL"/>
    <property type="match status" value="1"/>
</dbReference>
<dbReference type="Pfam" id="PF00990">
    <property type="entry name" value="GGDEF"/>
    <property type="match status" value="1"/>
</dbReference>
<dbReference type="SMART" id="SM00091">
    <property type="entry name" value="PAS"/>
    <property type="match status" value="2"/>
</dbReference>
<dbReference type="SUPFAM" id="SSF141868">
    <property type="entry name" value="EAL domain-like"/>
    <property type="match status" value="1"/>
</dbReference>
<evidence type="ECO:0000259" key="2">
    <source>
        <dbReference type="PROSITE" id="PS50112"/>
    </source>
</evidence>
<feature type="domain" description="PAS" evidence="2">
    <location>
        <begin position="266"/>
        <end position="341"/>
    </location>
</feature>